<evidence type="ECO:0000256" key="5">
    <source>
        <dbReference type="ARBA" id="ARBA00022528"/>
    </source>
</evidence>
<dbReference type="InterPro" id="IPR012675">
    <property type="entry name" value="Beta-grasp_dom_sf"/>
</dbReference>
<keyword evidence="5 11" id="KW-0150">Chloroplast</keyword>
<dbReference type="AlphaFoldDB" id="A0AAJ6V136"/>
<dbReference type="GeneID" id="105136276"/>
<dbReference type="InterPro" id="IPR001041">
    <property type="entry name" value="2Fe-2S_ferredoxin-type"/>
</dbReference>
<dbReference type="GO" id="GO:0009570">
    <property type="term" value="C:chloroplast stroma"/>
    <property type="evidence" value="ECO:0007669"/>
    <property type="project" value="TreeGrafter"/>
</dbReference>
<dbReference type="GO" id="GO:0009055">
    <property type="term" value="F:electron transfer activity"/>
    <property type="evidence" value="ECO:0007669"/>
    <property type="project" value="InterPro"/>
</dbReference>
<evidence type="ECO:0000256" key="9">
    <source>
        <dbReference type="ARBA" id="ARBA00023004"/>
    </source>
</evidence>
<dbReference type="GO" id="GO:0051537">
    <property type="term" value="F:2 iron, 2 sulfur cluster binding"/>
    <property type="evidence" value="ECO:0007669"/>
    <property type="project" value="UniProtKB-KW"/>
</dbReference>
<keyword evidence="4 11" id="KW-0813">Transport</keyword>
<dbReference type="InterPro" id="IPR006058">
    <property type="entry name" value="2Fe2S_fd_BS"/>
</dbReference>
<comment type="cofactor">
    <cofactor evidence="11">
        <name>[2Fe-2S] cluster</name>
        <dbReference type="ChEBI" id="CHEBI:190135"/>
    </cofactor>
    <text evidence="11">Binds 1 [2Fe-2S] cluster.</text>
</comment>
<organism evidence="13 14">
    <name type="scientific">Populus euphratica</name>
    <name type="common">Euphrates poplar</name>
    <dbReference type="NCBI Taxonomy" id="75702"/>
    <lineage>
        <taxon>Eukaryota</taxon>
        <taxon>Viridiplantae</taxon>
        <taxon>Streptophyta</taxon>
        <taxon>Embryophyta</taxon>
        <taxon>Tracheophyta</taxon>
        <taxon>Spermatophyta</taxon>
        <taxon>Magnoliopsida</taxon>
        <taxon>eudicotyledons</taxon>
        <taxon>Gunneridae</taxon>
        <taxon>Pentapetalae</taxon>
        <taxon>rosids</taxon>
        <taxon>fabids</taxon>
        <taxon>Malpighiales</taxon>
        <taxon>Salicaceae</taxon>
        <taxon>Saliceae</taxon>
        <taxon>Populus</taxon>
    </lineage>
</organism>
<comment type="similarity">
    <text evidence="3 11">Belongs to the 2Fe2S plant-type ferredoxin family.</text>
</comment>
<dbReference type="RefSeq" id="XP_011039858.1">
    <property type="nucleotide sequence ID" value="XM_011041556.1"/>
</dbReference>
<evidence type="ECO:0000313" key="14">
    <source>
        <dbReference type="RefSeq" id="XP_011039858.1"/>
    </source>
</evidence>
<name>A0AAJ6V136_POPEU</name>
<keyword evidence="10 11" id="KW-0411">Iron-sulfur</keyword>
<dbReference type="KEGG" id="peu:105136276"/>
<sequence>MASTSVVAMASASFTHQNPAVTSLRPALPKVGQSLFGLKAGHRGGRVKAMATYSVKLITPDGEKVIECSDETYILDKAEEEGVDLPYSCRAGACSSCAGKIVEGIVDQSDASFLGEDQIEAGWVLTCHAYPRSDLVIETHKEEELASS</sequence>
<evidence type="ECO:0000313" key="13">
    <source>
        <dbReference type="Proteomes" id="UP000694918"/>
    </source>
</evidence>
<evidence type="ECO:0000256" key="1">
    <source>
        <dbReference type="ARBA" id="ARBA00003532"/>
    </source>
</evidence>
<dbReference type="PANTHER" id="PTHR43112:SF3">
    <property type="entry name" value="FERREDOXIN-2, CHLOROPLASTIC"/>
    <property type="match status" value="1"/>
</dbReference>
<keyword evidence="6 11" id="KW-0001">2Fe-2S</keyword>
<dbReference type="PROSITE" id="PS00197">
    <property type="entry name" value="2FE2S_FER_1"/>
    <property type="match status" value="1"/>
</dbReference>
<dbReference type="Gene3D" id="3.10.20.30">
    <property type="match status" value="1"/>
</dbReference>
<comment type="subcellular location">
    <subcellularLocation>
        <location evidence="2 11">Plastid</location>
        <location evidence="2 11">Chloroplast</location>
    </subcellularLocation>
</comment>
<comment type="function">
    <text evidence="1 11">Ferredoxins are iron-sulfur proteins that transfer electrons in a wide variety of metabolic reactions.</text>
</comment>
<evidence type="ECO:0000256" key="2">
    <source>
        <dbReference type="ARBA" id="ARBA00004229"/>
    </source>
</evidence>
<reference evidence="14" key="1">
    <citation type="submission" date="2025-08" db="UniProtKB">
        <authorList>
            <consortium name="RefSeq"/>
        </authorList>
    </citation>
    <scope>IDENTIFICATION</scope>
</reference>
<keyword evidence="11" id="KW-0934">Plastid</keyword>
<evidence type="ECO:0000256" key="6">
    <source>
        <dbReference type="ARBA" id="ARBA00022714"/>
    </source>
</evidence>
<dbReference type="Pfam" id="PF00111">
    <property type="entry name" value="Fer2"/>
    <property type="match status" value="1"/>
</dbReference>
<proteinExistence type="inferred from homology"/>
<dbReference type="CDD" id="cd00207">
    <property type="entry name" value="fer2"/>
    <property type="match status" value="1"/>
</dbReference>
<dbReference type="PROSITE" id="PS51085">
    <property type="entry name" value="2FE2S_FER_2"/>
    <property type="match status" value="1"/>
</dbReference>
<feature type="domain" description="2Fe-2S ferredoxin-type" evidence="12">
    <location>
        <begin position="53"/>
        <end position="143"/>
    </location>
</feature>
<dbReference type="NCBIfam" id="TIGR02008">
    <property type="entry name" value="fdx_plant"/>
    <property type="match status" value="1"/>
</dbReference>
<gene>
    <name evidence="14" type="primary">LOC105136276</name>
</gene>
<keyword evidence="13" id="KW-1185">Reference proteome</keyword>
<evidence type="ECO:0000256" key="7">
    <source>
        <dbReference type="ARBA" id="ARBA00022723"/>
    </source>
</evidence>
<dbReference type="InterPro" id="IPR036010">
    <property type="entry name" value="2Fe-2S_ferredoxin-like_sf"/>
</dbReference>
<accession>A0AAJ6V136</accession>
<dbReference type="SUPFAM" id="SSF54292">
    <property type="entry name" value="2Fe-2S ferredoxin-like"/>
    <property type="match status" value="1"/>
</dbReference>
<evidence type="ECO:0000259" key="12">
    <source>
        <dbReference type="PROSITE" id="PS51085"/>
    </source>
</evidence>
<evidence type="ECO:0000256" key="8">
    <source>
        <dbReference type="ARBA" id="ARBA00022982"/>
    </source>
</evidence>
<evidence type="ECO:0000256" key="4">
    <source>
        <dbReference type="ARBA" id="ARBA00022448"/>
    </source>
</evidence>
<dbReference type="GO" id="GO:0046872">
    <property type="term" value="F:metal ion binding"/>
    <property type="evidence" value="ECO:0007669"/>
    <property type="project" value="UniProtKB-KW"/>
</dbReference>
<keyword evidence="8 11" id="KW-0249">Electron transport</keyword>
<dbReference type="Proteomes" id="UP000694918">
    <property type="component" value="Unplaced"/>
</dbReference>
<evidence type="ECO:0000256" key="11">
    <source>
        <dbReference type="RuleBase" id="RU364001"/>
    </source>
</evidence>
<dbReference type="FunFam" id="3.10.20.30:FF:000014">
    <property type="entry name" value="Ferredoxin"/>
    <property type="match status" value="1"/>
</dbReference>
<evidence type="ECO:0000256" key="10">
    <source>
        <dbReference type="ARBA" id="ARBA00023014"/>
    </source>
</evidence>
<dbReference type="PANTHER" id="PTHR43112">
    <property type="entry name" value="FERREDOXIN"/>
    <property type="match status" value="1"/>
</dbReference>
<dbReference type="GO" id="GO:0022900">
    <property type="term" value="P:electron transport chain"/>
    <property type="evidence" value="ECO:0007669"/>
    <property type="project" value="InterPro"/>
</dbReference>
<evidence type="ECO:0000256" key="3">
    <source>
        <dbReference type="ARBA" id="ARBA00007874"/>
    </source>
</evidence>
<keyword evidence="7 11" id="KW-0479">Metal-binding</keyword>
<keyword evidence="9 11" id="KW-0408">Iron</keyword>
<protein>
    <recommendedName>
        <fullName evidence="11">Ferredoxin</fullName>
    </recommendedName>
</protein>
<dbReference type="InterPro" id="IPR010241">
    <property type="entry name" value="Fd_pln"/>
</dbReference>